<name>A0AAV7FEN4_ARIFI</name>
<keyword evidence="1" id="KW-0472">Membrane</keyword>
<organism evidence="3 4">
    <name type="scientific">Aristolochia fimbriata</name>
    <name type="common">White veined hardy Dutchman's pipe vine</name>
    <dbReference type="NCBI Taxonomy" id="158543"/>
    <lineage>
        <taxon>Eukaryota</taxon>
        <taxon>Viridiplantae</taxon>
        <taxon>Streptophyta</taxon>
        <taxon>Embryophyta</taxon>
        <taxon>Tracheophyta</taxon>
        <taxon>Spermatophyta</taxon>
        <taxon>Magnoliopsida</taxon>
        <taxon>Magnoliidae</taxon>
        <taxon>Piperales</taxon>
        <taxon>Aristolochiaceae</taxon>
        <taxon>Aristolochia</taxon>
    </lineage>
</organism>
<protein>
    <recommendedName>
        <fullName evidence="2">Tyrosine specific protein phosphatases domain-containing protein</fullName>
    </recommendedName>
</protein>
<dbReference type="AlphaFoldDB" id="A0AAV7FEN4"/>
<accession>A0AAV7FEN4</accession>
<gene>
    <name evidence="3" type="ORF">H6P81_003502</name>
</gene>
<dbReference type="SMART" id="SM00195">
    <property type="entry name" value="DSPc"/>
    <property type="match status" value="1"/>
</dbReference>
<keyword evidence="4" id="KW-1185">Reference proteome</keyword>
<comment type="caution">
    <text evidence="3">The sequence shown here is derived from an EMBL/GenBank/DDBJ whole genome shotgun (WGS) entry which is preliminary data.</text>
</comment>
<keyword evidence="1" id="KW-0812">Transmembrane</keyword>
<dbReference type="Proteomes" id="UP000825729">
    <property type="component" value="Unassembled WGS sequence"/>
</dbReference>
<evidence type="ECO:0000313" key="4">
    <source>
        <dbReference type="Proteomes" id="UP000825729"/>
    </source>
</evidence>
<evidence type="ECO:0000259" key="2">
    <source>
        <dbReference type="PROSITE" id="PS50056"/>
    </source>
</evidence>
<dbReference type="InterPro" id="IPR029021">
    <property type="entry name" value="Prot-tyrosine_phosphatase-like"/>
</dbReference>
<proteinExistence type="predicted"/>
<reference evidence="3 4" key="1">
    <citation type="submission" date="2021-07" db="EMBL/GenBank/DDBJ databases">
        <title>The Aristolochia fimbriata genome: insights into angiosperm evolution, floral development and chemical biosynthesis.</title>
        <authorList>
            <person name="Jiao Y."/>
        </authorList>
    </citation>
    <scope>NUCLEOTIDE SEQUENCE [LARGE SCALE GENOMIC DNA]</scope>
    <source>
        <strain evidence="3">IBCAS-2021</strain>
        <tissue evidence="3">Leaf</tissue>
    </source>
</reference>
<dbReference type="PANTHER" id="PTHR47216:SF4">
    <property type="entry name" value="OS01G0859400 PROTEIN"/>
    <property type="match status" value="1"/>
</dbReference>
<feature type="transmembrane region" description="Helical" evidence="1">
    <location>
        <begin position="28"/>
        <end position="47"/>
    </location>
</feature>
<dbReference type="CDD" id="cd14527">
    <property type="entry name" value="DSP_bac"/>
    <property type="match status" value="1"/>
</dbReference>
<dbReference type="Gene3D" id="3.90.190.10">
    <property type="entry name" value="Protein tyrosine phosphatase superfamily"/>
    <property type="match status" value="1"/>
</dbReference>
<sequence length="254" mass="28909">MGISLLVALKATALFTAFVYVRNSCRKWFSFLLLYTSLVSFLVSIASHDAVNLPLLMGKRSDGSFPLWSLIIFGPYLGFVRLYVFFKRLKSKEPAFNQVCDGVYVGAWPSSLDRLPPGDPAIIDCTCELPRHPLFNKNAYICIPTWDTRSPRASDIESAVRWACRKRSQKKPVFIHCAFGHGRSVSVTCAILVELGVAEDWKQAEKLIKEQRPRIRMKRLHRKTLDEWSKFRLSSVKKDSDVSDVIMQDTTKTS</sequence>
<feature type="transmembrane region" description="Helical" evidence="1">
    <location>
        <begin position="67"/>
        <end position="86"/>
    </location>
</feature>
<evidence type="ECO:0000256" key="1">
    <source>
        <dbReference type="SAM" id="Phobius"/>
    </source>
</evidence>
<dbReference type="InterPro" id="IPR020422">
    <property type="entry name" value="TYR_PHOSPHATASE_DUAL_dom"/>
</dbReference>
<keyword evidence="1" id="KW-1133">Transmembrane helix</keyword>
<dbReference type="InterPro" id="IPR000340">
    <property type="entry name" value="Dual-sp_phosphatase_cat-dom"/>
</dbReference>
<dbReference type="PROSITE" id="PS50056">
    <property type="entry name" value="TYR_PHOSPHATASE_2"/>
    <property type="match status" value="1"/>
</dbReference>
<feature type="transmembrane region" description="Helical" evidence="1">
    <location>
        <begin position="6"/>
        <end position="21"/>
    </location>
</feature>
<feature type="domain" description="Tyrosine specific protein phosphatases" evidence="2">
    <location>
        <begin position="154"/>
        <end position="223"/>
    </location>
</feature>
<dbReference type="EMBL" id="JAINDJ010000002">
    <property type="protein sequence ID" value="KAG9458994.1"/>
    <property type="molecule type" value="Genomic_DNA"/>
</dbReference>
<dbReference type="SUPFAM" id="SSF52799">
    <property type="entry name" value="(Phosphotyrosine protein) phosphatases II"/>
    <property type="match status" value="1"/>
</dbReference>
<dbReference type="PANTHER" id="PTHR47216">
    <property type="match status" value="1"/>
</dbReference>
<dbReference type="InterPro" id="IPR000387">
    <property type="entry name" value="Tyr_Pase_dom"/>
</dbReference>
<dbReference type="Pfam" id="PF00782">
    <property type="entry name" value="DSPc"/>
    <property type="match status" value="1"/>
</dbReference>
<dbReference type="GO" id="GO:0016791">
    <property type="term" value="F:phosphatase activity"/>
    <property type="evidence" value="ECO:0007669"/>
    <property type="project" value="UniProtKB-ARBA"/>
</dbReference>
<evidence type="ECO:0000313" key="3">
    <source>
        <dbReference type="EMBL" id="KAG9458994.1"/>
    </source>
</evidence>